<accession>A0A9N8V1Z6</accession>
<proteinExistence type="predicted"/>
<feature type="coiled-coil region" evidence="1">
    <location>
        <begin position="16"/>
        <end position="90"/>
    </location>
</feature>
<dbReference type="InterPro" id="IPR027417">
    <property type="entry name" value="P-loop_NTPase"/>
</dbReference>
<evidence type="ECO:0000313" key="3">
    <source>
        <dbReference type="Proteomes" id="UP000789375"/>
    </source>
</evidence>
<sequence>MNNIVKYKFYEFSTTIEEIRNELNDAKERLGKAKEDLKEWKKEENNRELLKRLRIKAISGELSEGEKKERKRLEEELKELKKNRDENLDFTEVNVKNDEKTFSKEKWNRKVILFFDEFDRIYDAPDGINDDCLGAIRSLKNTRNHVIHSVIAAKEVTHLYQNYSSSRKINIDTSIISDIYNKTNGYAGFVCLCGRAIDEDLICGIDETRSLHLDSWIIYCSNELQNRIIQYLTFTKMISTLKKSKASMDLLQSQFMFDLEFHNVTLSDINFANFLAAEGALHPYEKYSAKFKISSPLICTLILQCVIPSVYSDRLKVDLPYQDEIFVTINALKEVVRVFDQGVISLGFQQSFKTAKNYVNDKKNQHVLWESVYDQEFFRIFSNWLIPNGFSISGQWHLIEEYAEKLKANEAWVVHFTCADNVIEKPIWPIEQEQKDKLYIVHFWHDISFKSVQMTARFLNGEIINEIVIS</sequence>
<evidence type="ECO:0000256" key="1">
    <source>
        <dbReference type="SAM" id="Coils"/>
    </source>
</evidence>
<dbReference type="SUPFAM" id="SSF52540">
    <property type="entry name" value="P-loop containing nucleoside triphosphate hydrolases"/>
    <property type="match status" value="1"/>
</dbReference>
<dbReference type="EMBL" id="CAJVPP010000018">
    <property type="protein sequence ID" value="CAG8435155.1"/>
    <property type="molecule type" value="Genomic_DNA"/>
</dbReference>
<gene>
    <name evidence="2" type="ORF">FMOSSE_LOCUS209</name>
</gene>
<dbReference type="AlphaFoldDB" id="A0A9N8V1Z6"/>
<keyword evidence="3" id="KW-1185">Reference proteome</keyword>
<evidence type="ECO:0000313" key="2">
    <source>
        <dbReference type="EMBL" id="CAG8435155.1"/>
    </source>
</evidence>
<organism evidence="2 3">
    <name type="scientific">Funneliformis mosseae</name>
    <name type="common">Endomycorrhizal fungus</name>
    <name type="synonym">Glomus mosseae</name>
    <dbReference type="NCBI Taxonomy" id="27381"/>
    <lineage>
        <taxon>Eukaryota</taxon>
        <taxon>Fungi</taxon>
        <taxon>Fungi incertae sedis</taxon>
        <taxon>Mucoromycota</taxon>
        <taxon>Glomeromycotina</taxon>
        <taxon>Glomeromycetes</taxon>
        <taxon>Glomerales</taxon>
        <taxon>Glomeraceae</taxon>
        <taxon>Funneliformis</taxon>
    </lineage>
</organism>
<comment type="caution">
    <text evidence="2">The sequence shown here is derived from an EMBL/GenBank/DDBJ whole genome shotgun (WGS) entry which is preliminary data.</text>
</comment>
<protein>
    <submittedName>
        <fullName evidence="2">4593_t:CDS:1</fullName>
    </submittedName>
</protein>
<name>A0A9N8V1Z6_FUNMO</name>
<reference evidence="2" key="1">
    <citation type="submission" date="2021-06" db="EMBL/GenBank/DDBJ databases">
        <authorList>
            <person name="Kallberg Y."/>
            <person name="Tangrot J."/>
            <person name="Rosling A."/>
        </authorList>
    </citation>
    <scope>NUCLEOTIDE SEQUENCE</scope>
    <source>
        <strain evidence="2">87-6 pot B 2015</strain>
    </source>
</reference>
<keyword evidence="1" id="KW-0175">Coiled coil</keyword>
<dbReference type="Proteomes" id="UP000789375">
    <property type="component" value="Unassembled WGS sequence"/>
</dbReference>